<evidence type="ECO:0000256" key="1">
    <source>
        <dbReference type="ARBA" id="ARBA00022741"/>
    </source>
</evidence>
<evidence type="ECO:0000256" key="3">
    <source>
        <dbReference type="SAM" id="Phobius"/>
    </source>
</evidence>
<keyword evidence="3" id="KW-0472">Membrane</keyword>
<keyword evidence="3" id="KW-0812">Transmembrane</keyword>
<keyword evidence="2" id="KW-0067">ATP-binding</keyword>
<accession>A0AAW1TNC6</accession>
<keyword evidence="3" id="KW-1133">Transmembrane helix</keyword>
<dbReference type="GO" id="GO:0005524">
    <property type="term" value="F:ATP binding"/>
    <property type="evidence" value="ECO:0007669"/>
    <property type="project" value="UniProtKB-KW"/>
</dbReference>
<dbReference type="AlphaFoldDB" id="A0AAW1TNC6"/>
<gene>
    <name evidence="4" type="ORF">WA026_003531</name>
</gene>
<dbReference type="InterPro" id="IPR050173">
    <property type="entry name" value="ABC_transporter_C-like"/>
</dbReference>
<dbReference type="PANTHER" id="PTHR24223">
    <property type="entry name" value="ATP-BINDING CASSETTE SUB-FAMILY C"/>
    <property type="match status" value="1"/>
</dbReference>
<dbReference type="Proteomes" id="UP001431783">
    <property type="component" value="Unassembled WGS sequence"/>
</dbReference>
<name>A0AAW1TNC6_9CUCU</name>
<evidence type="ECO:0000313" key="4">
    <source>
        <dbReference type="EMBL" id="KAK9869799.1"/>
    </source>
</evidence>
<dbReference type="GO" id="GO:0016020">
    <property type="term" value="C:membrane"/>
    <property type="evidence" value="ECO:0007669"/>
    <property type="project" value="TreeGrafter"/>
</dbReference>
<feature type="transmembrane region" description="Helical" evidence="3">
    <location>
        <begin position="87"/>
        <end position="106"/>
    </location>
</feature>
<sequence length="107" mass="12875">MESHKNKEQIEKKIHPRNKANVLSKLFFCWSIPIFYKGLKKQLNEEDLYETLKEHESSSLGDQLEEAWKDEQDDYKNPSLWRAFSRVFGREILSYGIILFFYEVLLK</sequence>
<comment type="caution">
    <text evidence="4">The sequence shown here is derived from an EMBL/GenBank/DDBJ whole genome shotgun (WGS) entry which is preliminary data.</text>
</comment>
<dbReference type="PANTHER" id="PTHR24223:SF448">
    <property type="entry name" value="FI20146P1-RELATED"/>
    <property type="match status" value="1"/>
</dbReference>
<evidence type="ECO:0000256" key="2">
    <source>
        <dbReference type="ARBA" id="ARBA00022840"/>
    </source>
</evidence>
<reference evidence="4 5" key="1">
    <citation type="submission" date="2023-03" db="EMBL/GenBank/DDBJ databases">
        <title>Genome insight into feeding habits of ladybird beetles.</title>
        <authorList>
            <person name="Li H.-S."/>
            <person name="Huang Y.-H."/>
            <person name="Pang H."/>
        </authorList>
    </citation>
    <scope>NUCLEOTIDE SEQUENCE [LARGE SCALE GENOMIC DNA]</scope>
    <source>
        <strain evidence="4">SYSU_2023b</strain>
        <tissue evidence="4">Whole body</tissue>
    </source>
</reference>
<proteinExistence type="predicted"/>
<dbReference type="EMBL" id="JARQZJ010000001">
    <property type="protein sequence ID" value="KAK9869799.1"/>
    <property type="molecule type" value="Genomic_DNA"/>
</dbReference>
<keyword evidence="1" id="KW-0547">Nucleotide-binding</keyword>
<dbReference type="GO" id="GO:0042626">
    <property type="term" value="F:ATPase-coupled transmembrane transporter activity"/>
    <property type="evidence" value="ECO:0007669"/>
    <property type="project" value="TreeGrafter"/>
</dbReference>
<organism evidence="4 5">
    <name type="scientific">Henosepilachna vigintioctopunctata</name>
    <dbReference type="NCBI Taxonomy" id="420089"/>
    <lineage>
        <taxon>Eukaryota</taxon>
        <taxon>Metazoa</taxon>
        <taxon>Ecdysozoa</taxon>
        <taxon>Arthropoda</taxon>
        <taxon>Hexapoda</taxon>
        <taxon>Insecta</taxon>
        <taxon>Pterygota</taxon>
        <taxon>Neoptera</taxon>
        <taxon>Endopterygota</taxon>
        <taxon>Coleoptera</taxon>
        <taxon>Polyphaga</taxon>
        <taxon>Cucujiformia</taxon>
        <taxon>Coccinelloidea</taxon>
        <taxon>Coccinellidae</taxon>
        <taxon>Epilachninae</taxon>
        <taxon>Epilachnini</taxon>
        <taxon>Henosepilachna</taxon>
    </lineage>
</organism>
<keyword evidence="5" id="KW-1185">Reference proteome</keyword>
<evidence type="ECO:0000313" key="5">
    <source>
        <dbReference type="Proteomes" id="UP001431783"/>
    </source>
</evidence>
<protein>
    <submittedName>
        <fullName evidence="4">Uncharacterized protein</fullName>
    </submittedName>
</protein>